<reference evidence="1" key="1">
    <citation type="submission" date="2020-05" db="UniProtKB">
        <authorList>
            <consortium name="EnsemblMetazoa"/>
        </authorList>
    </citation>
    <scope>IDENTIFICATION</scope>
    <source>
        <strain evidence="1">TTRI</strain>
    </source>
</reference>
<dbReference type="EnsemblMetazoa" id="GAUT030102-RA">
    <property type="protein sequence ID" value="GAUT030102-PA"/>
    <property type="gene ID" value="GAUT030102"/>
</dbReference>
<evidence type="ECO:0000313" key="2">
    <source>
        <dbReference type="Proteomes" id="UP000078200"/>
    </source>
</evidence>
<name>A0A1A9V9F2_GLOAU</name>
<dbReference type="AlphaFoldDB" id="A0A1A9V9F2"/>
<accession>A0A1A9V9F2</accession>
<dbReference type="Proteomes" id="UP000078200">
    <property type="component" value="Unassembled WGS sequence"/>
</dbReference>
<protein>
    <submittedName>
        <fullName evidence="1">Uncharacterized protein</fullName>
    </submittedName>
</protein>
<keyword evidence="2" id="KW-1185">Reference proteome</keyword>
<sequence>MFIIQEPVRCVARAPCIGSDIKAKQLDNIAAIQRICVEVFYTINRKPYQQIVLIQITSLAGLEFVNPLAITIHASETPLRPNVVMFANKCRALSFNGTVIAAKSNDEHEFYCKAGKELCSMIVVAGCCRVSAAFFLLPGNASFPSSYPSRFHDCN</sequence>
<organism evidence="1 2">
    <name type="scientific">Glossina austeni</name>
    <name type="common">Savannah tsetse fly</name>
    <dbReference type="NCBI Taxonomy" id="7395"/>
    <lineage>
        <taxon>Eukaryota</taxon>
        <taxon>Metazoa</taxon>
        <taxon>Ecdysozoa</taxon>
        <taxon>Arthropoda</taxon>
        <taxon>Hexapoda</taxon>
        <taxon>Insecta</taxon>
        <taxon>Pterygota</taxon>
        <taxon>Neoptera</taxon>
        <taxon>Endopterygota</taxon>
        <taxon>Diptera</taxon>
        <taxon>Brachycera</taxon>
        <taxon>Muscomorpha</taxon>
        <taxon>Hippoboscoidea</taxon>
        <taxon>Glossinidae</taxon>
        <taxon>Glossina</taxon>
    </lineage>
</organism>
<evidence type="ECO:0000313" key="1">
    <source>
        <dbReference type="EnsemblMetazoa" id="GAUT030102-PA"/>
    </source>
</evidence>
<dbReference type="VEuPathDB" id="VectorBase:GAUT030102"/>
<proteinExistence type="predicted"/>